<protein>
    <submittedName>
        <fullName evidence="1">Uncharacterized protein</fullName>
    </submittedName>
</protein>
<dbReference type="InParanoid" id="A0A163IZ83"/>
<gene>
    <name evidence="1" type="primary">ABSGL_04175.1 scaffold 5169</name>
</gene>
<name>A0A163IZ83_ABSGL</name>
<sequence>MPTPLELRFNHSEMWSPWLYSSGGMVKACDVERSWADRMTCPKTLTVCSGKRYEDAQPIGTEIRPL</sequence>
<keyword evidence="2" id="KW-1185">Reference proteome</keyword>
<dbReference type="Proteomes" id="UP000078561">
    <property type="component" value="Unassembled WGS sequence"/>
</dbReference>
<reference evidence="1" key="1">
    <citation type="submission" date="2016-04" db="EMBL/GenBank/DDBJ databases">
        <authorList>
            <person name="Evans L.H."/>
            <person name="Alamgir A."/>
            <person name="Owens N."/>
            <person name="Weber N.D."/>
            <person name="Virtaneva K."/>
            <person name="Barbian K."/>
            <person name="Babar A."/>
            <person name="Rosenke K."/>
        </authorList>
    </citation>
    <scope>NUCLEOTIDE SEQUENCE [LARGE SCALE GENOMIC DNA]</scope>
    <source>
        <strain evidence="1">CBS 101.48</strain>
    </source>
</reference>
<organism evidence="1">
    <name type="scientific">Absidia glauca</name>
    <name type="common">Pin mould</name>
    <dbReference type="NCBI Taxonomy" id="4829"/>
    <lineage>
        <taxon>Eukaryota</taxon>
        <taxon>Fungi</taxon>
        <taxon>Fungi incertae sedis</taxon>
        <taxon>Mucoromycota</taxon>
        <taxon>Mucoromycotina</taxon>
        <taxon>Mucoromycetes</taxon>
        <taxon>Mucorales</taxon>
        <taxon>Cunninghamellaceae</taxon>
        <taxon>Absidia</taxon>
    </lineage>
</organism>
<proteinExistence type="predicted"/>
<dbReference type="EMBL" id="LT552278">
    <property type="protein sequence ID" value="SAL98620.1"/>
    <property type="molecule type" value="Genomic_DNA"/>
</dbReference>
<evidence type="ECO:0000313" key="1">
    <source>
        <dbReference type="EMBL" id="SAL98620.1"/>
    </source>
</evidence>
<evidence type="ECO:0000313" key="2">
    <source>
        <dbReference type="Proteomes" id="UP000078561"/>
    </source>
</evidence>
<dbReference type="AlphaFoldDB" id="A0A163IZ83"/>
<accession>A0A163IZ83</accession>